<sequence>MLLGSAGTGKTSLKRSLMEEPFNPHTTSTIVSDVSSVRPFGHKWQTMRGNKWREATEQDEIEELAHLFKSIHFRPSSHHTSVLSAQNSHDQSVSASSIASDLNVESRIQSILERAKHSTYQTTGSLVQVSHFIFKPF</sequence>
<evidence type="ECO:0000256" key="1">
    <source>
        <dbReference type="SAM" id="MobiDB-lite"/>
    </source>
</evidence>
<dbReference type="InParanoid" id="A0A1X7SQB2"/>
<dbReference type="AlphaFoldDB" id="A0A1X7SQB2"/>
<organism evidence="2">
    <name type="scientific">Amphimedon queenslandica</name>
    <name type="common">Sponge</name>
    <dbReference type="NCBI Taxonomy" id="400682"/>
    <lineage>
        <taxon>Eukaryota</taxon>
        <taxon>Metazoa</taxon>
        <taxon>Porifera</taxon>
        <taxon>Demospongiae</taxon>
        <taxon>Heteroscleromorpha</taxon>
        <taxon>Haplosclerida</taxon>
        <taxon>Niphatidae</taxon>
        <taxon>Amphimedon</taxon>
    </lineage>
</organism>
<dbReference type="EnsemblMetazoa" id="Aqu2.1.04275_001">
    <property type="protein sequence ID" value="Aqu2.1.04275_001"/>
    <property type="gene ID" value="Aqu2.1.04275"/>
</dbReference>
<dbReference type="InterPro" id="IPR027417">
    <property type="entry name" value="P-loop_NTPase"/>
</dbReference>
<feature type="region of interest" description="Disordered" evidence="1">
    <location>
        <begin position="1"/>
        <end position="21"/>
    </location>
</feature>
<reference evidence="2" key="1">
    <citation type="submission" date="2017-05" db="UniProtKB">
        <authorList>
            <consortium name="EnsemblMetazoa"/>
        </authorList>
    </citation>
    <scope>IDENTIFICATION</scope>
</reference>
<proteinExistence type="predicted"/>
<protein>
    <submittedName>
        <fullName evidence="2">Uncharacterized protein</fullName>
    </submittedName>
</protein>
<dbReference type="OrthoDB" id="5990286at2759"/>
<accession>A0A1X7SQB2</accession>
<evidence type="ECO:0000313" key="2">
    <source>
        <dbReference type="EnsemblMetazoa" id="Aqu2.1.04275_001"/>
    </source>
</evidence>
<name>A0A1X7SQB2_AMPQE</name>
<dbReference type="SUPFAM" id="SSF52540">
    <property type="entry name" value="P-loop containing nucleoside triphosphate hydrolases"/>
    <property type="match status" value="1"/>
</dbReference>